<keyword evidence="9" id="KW-1185">Reference proteome</keyword>
<keyword evidence="4" id="KW-0378">Hydrolase</keyword>
<accession>A0ABQ6NEE7</accession>
<evidence type="ECO:0000313" key="9">
    <source>
        <dbReference type="Proteomes" id="UP001165060"/>
    </source>
</evidence>
<reference evidence="8 9" key="1">
    <citation type="journal article" date="2023" name="Commun. Biol.">
        <title>Genome analysis of Parmales, the sister group of diatoms, reveals the evolutionary specialization of diatoms from phago-mixotrophs to photoautotrophs.</title>
        <authorList>
            <person name="Ban H."/>
            <person name="Sato S."/>
            <person name="Yoshikawa S."/>
            <person name="Yamada K."/>
            <person name="Nakamura Y."/>
            <person name="Ichinomiya M."/>
            <person name="Sato N."/>
            <person name="Blanc-Mathieu R."/>
            <person name="Endo H."/>
            <person name="Kuwata A."/>
            <person name="Ogata H."/>
        </authorList>
    </citation>
    <scope>NUCLEOTIDE SEQUENCE [LARGE SCALE GENOMIC DNA]</scope>
</reference>
<keyword evidence="3" id="KW-0479">Metal-binding</keyword>
<comment type="cofactor">
    <cofactor evidence="1">
        <name>Mg(2+)</name>
        <dbReference type="ChEBI" id="CHEBI:18420"/>
    </cofactor>
</comment>
<feature type="compositionally biased region" description="Pro residues" evidence="6">
    <location>
        <begin position="93"/>
        <end position="119"/>
    </location>
</feature>
<sequence length="487" mass="51639">MSGSKRPFFQPPAPGPPANPYKKAAKRPDPVSPAPKAANPLAAFALGSPSRPSNPYAASSKPSPAAPANPYAASSKASPAAPANPYASSSSPPSQPLISPSPPPRPPPPPPAPAPAPAPAAPLISPSSFMFWNCNAIRPRLEYNTPEMSAFIARYSPSVLFLSEVRLTSPSATLPGVLSTGDKKAADEKRLWENAFAPGRVFGDYKCAGLSLATKRYAGTAVLVRRDALASRRAGVSYSLPGAAPGDAKPEKGSISSFFGKPSSAPRKAPARHDPEGRLILLECDTCHILHVYCPNNGKNAESFARRRAWEERISGFLSKVRADGGLGGKPVFYCGDLNVTPVPDEDLSHPAFFKKQFPVPQAGYSGQPGCTPKEVEMFNELLDRGDLVDAYRELTPFPGSHIALDAPVFTWRGTKGRDTPESGRYYRKGMRIDLLLVERRHLGMIESVEITGAGVDNSDPSFAGSDHCPVHVSLARGGGAGEEGDQ</sequence>
<feature type="compositionally biased region" description="Low complexity" evidence="6">
    <location>
        <begin position="53"/>
        <end position="92"/>
    </location>
</feature>
<name>A0ABQ6NEE7_9STRA</name>
<dbReference type="Proteomes" id="UP001165060">
    <property type="component" value="Unassembled WGS sequence"/>
</dbReference>
<proteinExistence type="inferred from homology"/>
<comment type="caution">
    <text evidence="8">The sequence shown here is derived from an EMBL/GenBank/DDBJ whole genome shotgun (WGS) entry which is preliminary data.</text>
</comment>
<feature type="compositionally biased region" description="Pro residues" evidence="6">
    <location>
        <begin position="9"/>
        <end position="19"/>
    </location>
</feature>
<feature type="compositionally biased region" description="Low complexity" evidence="6">
    <location>
        <begin position="34"/>
        <end position="45"/>
    </location>
</feature>
<dbReference type="InterPro" id="IPR004808">
    <property type="entry name" value="AP_endonuc_1"/>
</dbReference>
<evidence type="ECO:0000256" key="2">
    <source>
        <dbReference type="ARBA" id="ARBA00007092"/>
    </source>
</evidence>
<feature type="region of interest" description="Disordered" evidence="6">
    <location>
        <begin position="1"/>
        <end position="119"/>
    </location>
</feature>
<dbReference type="InterPro" id="IPR036691">
    <property type="entry name" value="Endo/exonu/phosph_ase_sf"/>
</dbReference>
<evidence type="ECO:0000256" key="1">
    <source>
        <dbReference type="ARBA" id="ARBA00001946"/>
    </source>
</evidence>
<dbReference type="PANTHER" id="PTHR22748:SF10">
    <property type="entry name" value="DNA-(APURINIC OR APYRIMIDINIC SITE) ENDONUCLEASE"/>
    <property type="match status" value="1"/>
</dbReference>
<comment type="similarity">
    <text evidence="2">Belongs to the DNA repair enzymes AP/ExoA family.</text>
</comment>
<evidence type="ECO:0000256" key="6">
    <source>
        <dbReference type="SAM" id="MobiDB-lite"/>
    </source>
</evidence>
<dbReference type="SUPFAM" id="SSF56219">
    <property type="entry name" value="DNase I-like"/>
    <property type="match status" value="1"/>
</dbReference>
<dbReference type="Pfam" id="PF03372">
    <property type="entry name" value="Exo_endo_phos"/>
    <property type="match status" value="1"/>
</dbReference>
<evidence type="ECO:0000259" key="7">
    <source>
        <dbReference type="Pfam" id="PF03372"/>
    </source>
</evidence>
<feature type="region of interest" description="Disordered" evidence="6">
    <location>
        <begin position="240"/>
        <end position="272"/>
    </location>
</feature>
<evidence type="ECO:0000256" key="4">
    <source>
        <dbReference type="ARBA" id="ARBA00022801"/>
    </source>
</evidence>
<dbReference type="EMBL" id="BRYB01006433">
    <property type="protein sequence ID" value="GMI57529.1"/>
    <property type="molecule type" value="Genomic_DNA"/>
</dbReference>
<evidence type="ECO:0000313" key="8">
    <source>
        <dbReference type="EMBL" id="GMI57529.1"/>
    </source>
</evidence>
<evidence type="ECO:0000256" key="3">
    <source>
        <dbReference type="ARBA" id="ARBA00022723"/>
    </source>
</evidence>
<dbReference type="Gene3D" id="3.60.10.10">
    <property type="entry name" value="Endonuclease/exonuclease/phosphatase"/>
    <property type="match status" value="1"/>
</dbReference>
<organism evidence="8 9">
    <name type="scientific">Tetraparma gracilis</name>
    <dbReference type="NCBI Taxonomy" id="2962635"/>
    <lineage>
        <taxon>Eukaryota</taxon>
        <taxon>Sar</taxon>
        <taxon>Stramenopiles</taxon>
        <taxon>Ochrophyta</taxon>
        <taxon>Bolidophyceae</taxon>
        <taxon>Parmales</taxon>
        <taxon>Triparmaceae</taxon>
        <taxon>Tetraparma</taxon>
    </lineage>
</organism>
<dbReference type="PROSITE" id="PS51435">
    <property type="entry name" value="AP_NUCLEASE_F1_4"/>
    <property type="match status" value="1"/>
</dbReference>
<dbReference type="InterPro" id="IPR005135">
    <property type="entry name" value="Endo/exonuclease/phosphatase"/>
</dbReference>
<feature type="domain" description="Endonuclease/exonuclease/phosphatase" evidence="7">
    <location>
        <begin position="130"/>
        <end position="468"/>
    </location>
</feature>
<dbReference type="PANTHER" id="PTHR22748">
    <property type="entry name" value="AP ENDONUCLEASE"/>
    <property type="match status" value="1"/>
</dbReference>
<evidence type="ECO:0000256" key="5">
    <source>
        <dbReference type="ARBA" id="ARBA00022842"/>
    </source>
</evidence>
<protein>
    <recommendedName>
        <fullName evidence="7">Endonuclease/exonuclease/phosphatase domain-containing protein</fullName>
    </recommendedName>
</protein>
<keyword evidence="5" id="KW-0460">Magnesium</keyword>
<gene>
    <name evidence="8" type="ORF">TeGR_g1703</name>
</gene>